<dbReference type="AlphaFoldDB" id="A0A1G6XRQ7"/>
<feature type="transmembrane region" description="Helical" evidence="14">
    <location>
        <begin position="482"/>
        <end position="503"/>
    </location>
</feature>
<dbReference type="Pfam" id="PF09924">
    <property type="entry name" value="LPG_synthase_C"/>
    <property type="match status" value="1"/>
</dbReference>
<gene>
    <name evidence="14" type="primary">mprF</name>
    <name evidence="16" type="ORF">SAMN04489866_10765</name>
</gene>
<evidence type="ECO:0000256" key="11">
    <source>
        <dbReference type="ARBA" id="ARBA00023251"/>
    </source>
</evidence>
<dbReference type="RefSeq" id="WP_091791960.1">
    <property type="nucleotide sequence ID" value="NZ_FNAF01000007.1"/>
</dbReference>
<organism evidence="16 17">
    <name type="scientific">Peptococcus niger</name>
    <dbReference type="NCBI Taxonomy" id="2741"/>
    <lineage>
        <taxon>Bacteria</taxon>
        <taxon>Bacillati</taxon>
        <taxon>Bacillota</taxon>
        <taxon>Clostridia</taxon>
        <taxon>Eubacteriales</taxon>
        <taxon>Peptococcaceae</taxon>
        <taxon>Peptococcus</taxon>
    </lineage>
</organism>
<dbReference type="EC" id="2.3.2.3" evidence="3 14"/>
<dbReference type="SUPFAM" id="SSF55729">
    <property type="entry name" value="Acyl-CoA N-acyltransferases (Nat)"/>
    <property type="match status" value="1"/>
</dbReference>
<feature type="transmembrane region" description="Helical" evidence="14">
    <location>
        <begin position="96"/>
        <end position="117"/>
    </location>
</feature>
<keyword evidence="17" id="KW-1185">Reference proteome</keyword>
<evidence type="ECO:0000256" key="8">
    <source>
        <dbReference type="ARBA" id="ARBA00022989"/>
    </source>
</evidence>
<dbReference type="InterPro" id="IPR024320">
    <property type="entry name" value="LPG_synthase_C"/>
</dbReference>
<keyword evidence="10 14" id="KW-0472">Membrane</keyword>
<dbReference type="NCBIfam" id="NF033480">
    <property type="entry name" value="bifunc_MprF"/>
    <property type="match status" value="1"/>
</dbReference>
<dbReference type="Proteomes" id="UP000198995">
    <property type="component" value="Unassembled WGS sequence"/>
</dbReference>
<dbReference type="GO" id="GO:0046677">
    <property type="term" value="P:response to antibiotic"/>
    <property type="evidence" value="ECO:0007669"/>
    <property type="project" value="UniProtKB-KW"/>
</dbReference>
<evidence type="ECO:0000256" key="14">
    <source>
        <dbReference type="RuleBase" id="RU363042"/>
    </source>
</evidence>
<feature type="transmembrane region" description="Helical" evidence="14">
    <location>
        <begin position="17"/>
        <end position="35"/>
    </location>
</feature>
<dbReference type="PANTHER" id="PTHR34697:SF2">
    <property type="entry name" value="PHOSPHATIDYLGLYCEROL LYSYLTRANSFERASE"/>
    <property type="match status" value="1"/>
</dbReference>
<feature type="transmembrane region" description="Helical" evidence="14">
    <location>
        <begin position="138"/>
        <end position="159"/>
    </location>
</feature>
<evidence type="ECO:0000313" key="16">
    <source>
        <dbReference type="EMBL" id="SDD80848.1"/>
    </source>
</evidence>
<reference evidence="16 17" key="1">
    <citation type="submission" date="2016-10" db="EMBL/GenBank/DDBJ databases">
        <authorList>
            <person name="de Groot N.N."/>
        </authorList>
    </citation>
    <scope>NUCLEOTIDE SEQUENCE [LARGE SCALE GENOMIC DNA]</scope>
    <source>
        <strain evidence="16 17">DSM 20475</strain>
    </source>
</reference>
<feature type="transmembrane region" description="Helical" evidence="14">
    <location>
        <begin position="415"/>
        <end position="433"/>
    </location>
</feature>
<dbReference type="InterPro" id="IPR051211">
    <property type="entry name" value="PG_lysyltransferase"/>
</dbReference>
<dbReference type="InterPro" id="IPR022791">
    <property type="entry name" value="L-PG_synthase/AglD"/>
</dbReference>
<keyword evidence="6 14" id="KW-0808">Transferase</keyword>
<evidence type="ECO:0000259" key="15">
    <source>
        <dbReference type="Pfam" id="PF09924"/>
    </source>
</evidence>
<dbReference type="STRING" id="2741.SAMN04489866_10765"/>
<keyword evidence="8 14" id="KW-1133">Transmembrane helix</keyword>
<sequence length="861" mass="96077">MSTARNSLKSFLHKYRTPLQMTLALVFIVVIFFALKDELRQVDMQDLHRMVNRLDLIDWIILVGGGLLAFSSCALYDLLFAHYLGLPLSKKRLFTIGWIAQSFNNFVGFAGLTGGALRLKLYTAAGADEQQSYQMSTGILASTLLGLFMMALPASFSLILLHKTAYLPLCLLLFACCPLYLFGDRLPVLRHKNSPLSFLSRAMRIKTLLLSGAEWLVAALYFSFVLHYFAPNIPVSQGILVYTVGTIIGILSMVPGGLGTFDATVLALFATLGHSPSEVVMALLAERLIYTLLPWLIGLLCLVLEVFTNRFTPHFLLRLSDMIPRMLAVGIAFCGALLLFSAALPTIFWRIHMLARLMPLSILLFSRGATVLVGILLIILARGIDLRLRHANTVTLWVLCAGIVTSLTKGLDFEVALILLFFMVALLLSRSLFDQPSLPVTRTLMVQLIGGILLVIGVYAGIIAVMQSVLHRPVHHPFLPESAFWPGVAMLFTLALIIGLASLSTRRRYLAFTPPSKDDRARFEALVAQYGAGPFGHLFYMQDTMVFFAQAGTVCMLYRPYKNHIFVLSDPIGKPDDVGDAISELIVWADDLGMMVSFYNTGARYLTDYINEGFRFLKLGENATIDLTTFSLSGKKNRGLRHTRAVMEKEGYYLRRAEPPHSLEQFAVWQRISDEWLGKRHELRFSIGSFDRDYLQQGAVFELCDSKGRVQAFATEVPDFGNDTLSIDLMRYGSHAADGVMDMLFIALFEWAQEAGYRYFDLGSSPLANVGTGHYSPNRDKLIRTAYQFSSSIYSFSGLHRYKNKFHPNWTPVFLVYPDSSQLANILLSLVLLINYSATDDADSRFHSRALGAAPADPYAE</sequence>
<keyword evidence="7 14" id="KW-0812">Transmembrane</keyword>
<proteinExistence type="inferred from homology"/>
<evidence type="ECO:0000256" key="4">
    <source>
        <dbReference type="ARBA" id="ARBA00021546"/>
    </source>
</evidence>
<name>A0A1G6XRQ7_PEPNI</name>
<evidence type="ECO:0000256" key="1">
    <source>
        <dbReference type="ARBA" id="ARBA00004651"/>
    </source>
</evidence>
<evidence type="ECO:0000256" key="13">
    <source>
        <dbReference type="ARBA" id="ARBA00047540"/>
    </source>
</evidence>
<comment type="catalytic activity">
    <reaction evidence="13 14">
        <text>L-lysyl-tRNA(Lys) + a 1,2-diacyl-sn-glycero-3-phospho-(1'-sn-glycerol) = a 1,2-diacyl-sn-glycero-3-phospho-1'-(3'-O-L-lysyl)-sn-glycerol + tRNA(Lys)</text>
        <dbReference type="Rhea" id="RHEA:10668"/>
        <dbReference type="Rhea" id="RHEA-COMP:9696"/>
        <dbReference type="Rhea" id="RHEA-COMP:9697"/>
        <dbReference type="ChEBI" id="CHEBI:64716"/>
        <dbReference type="ChEBI" id="CHEBI:75792"/>
        <dbReference type="ChEBI" id="CHEBI:78442"/>
        <dbReference type="ChEBI" id="CHEBI:78529"/>
        <dbReference type="EC" id="2.3.2.3"/>
    </reaction>
</comment>
<dbReference type="GO" id="GO:0055091">
    <property type="term" value="P:phospholipid homeostasis"/>
    <property type="evidence" value="ECO:0007669"/>
    <property type="project" value="TreeGrafter"/>
</dbReference>
<dbReference type="GO" id="GO:0006629">
    <property type="term" value="P:lipid metabolic process"/>
    <property type="evidence" value="ECO:0007669"/>
    <property type="project" value="UniProtKB-KW"/>
</dbReference>
<dbReference type="OrthoDB" id="145485at2"/>
<feature type="transmembrane region" description="Helical" evidence="14">
    <location>
        <begin position="445"/>
        <end position="470"/>
    </location>
</feature>
<feature type="transmembrane region" description="Helical" evidence="14">
    <location>
        <begin position="288"/>
        <end position="307"/>
    </location>
</feature>
<comment type="similarity">
    <text evidence="2 14">Belongs to the LPG synthase family.</text>
</comment>
<evidence type="ECO:0000256" key="2">
    <source>
        <dbReference type="ARBA" id="ARBA00008627"/>
    </source>
</evidence>
<dbReference type="EMBL" id="FNAF01000007">
    <property type="protein sequence ID" value="SDD80848.1"/>
    <property type="molecule type" value="Genomic_DNA"/>
</dbReference>
<feature type="transmembrane region" description="Helical" evidence="14">
    <location>
        <begin position="357"/>
        <end position="379"/>
    </location>
</feature>
<keyword evidence="11 14" id="KW-0046">Antibiotic resistance</keyword>
<evidence type="ECO:0000256" key="12">
    <source>
        <dbReference type="ARBA" id="ARBA00031899"/>
    </source>
</evidence>
<evidence type="ECO:0000256" key="6">
    <source>
        <dbReference type="ARBA" id="ARBA00022679"/>
    </source>
</evidence>
<comment type="subcellular location">
    <subcellularLocation>
        <location evidence="1 14">Cell membrane</location>
        <topology evidence="1 14">Multi-pass membrane protein</topology>
    </subcellularLocation>
</comment>
<feature type="transmembrane region" description="Helical" evidence="14">
    <location>
        <begin position="56"/>
        <end position="84"/>
    </location>
</feature>
<protein>
    <recommendedName>
        <fullName evidence="4 14">Phosphatidylglycerol lysyltransferase</fullName>
        <ecNumber evidence="3 14">2.3.2.3</ecNumber>
    </recommendedName>
    <alternativeName>
        <fullName evidence="12 14">Lysylphosphatidylglycerol synthase</fullName>
    </alternativeName>
</protein>
<evidence type="ECO:0000256" key="5">
    <source>
        <dbReference type="ARBA" id="ARBA00022475"/>
    </source>
</evidence>
<keyword evidence="5" id="KW-1003">Cell membrane</keyword>
<feature type="domain" description="Phosphatidylglycerol lysyltransferase C-terminal" evidence="15">
    <location>
        <begin position="525"/>
        <end position="817"/>
    </location>
</feature>
<dbReference type="InterPro" id="IPR016181">
    <property type="entry name" value="Acyl_CoA_acyltransferase"/>
</dbReference>
<dbReference type="GO" id="GO:0005886">
    <property type="term" value="C:plasma membrane"/>
    <property type="evidence" value="ECO:0007669"/>
    <property type="project" value="UniProtKB-SubCell"/>
</dbReference>
<dbReference type="Pfam" id="PF03706">
    <property type="entry name" value="LPG_synthase_TM"/>
    <property type="match status" value="1"/>
</dbReference>
<feature type="transmembrane region" description="Helical" evidence="14">
    <location>
        <begin position="165"/>
        <end position="183"/>
    </location>
</feature>
<evidence type="ECO:0000256" key="3">
    <source>
        <dbReference type="ARBA" id="ARBA00012014"/>
    </source>
</evidence>
<feature type="transmembrane region" description="Helical" evidence="14">
    <location>
        <begin position="327"/>
        <end position="351"/>
    </location>
</feature>
<dbReference type="GO" id="GO:0050071">
    <property type="term" value="F:phosphatidylglycerol lysyltransferase activity"/>
    <property type="evidence" value="ECO:0007669"/>
    <property type="project" value="UniProtKB-EC"/>
</dbReference>
<evidence type="ECO:0000256" key="10">
    <source>
        <dbReference type="ARBA" id="ARBA00023136"/>
    </source>
</evidence>
<evidence type="ECO:0000313" key="17">
    <source>
        <dbReference type="Proteomes" id="UP000198995"/>
    </source>
</evidence>
<keyword evidence="9 14" id="KW-0443">Lipid metabolism</keyword>
<comment type="function">
    <text evidence="14">Catalyzes the transfer of a lysyl group from L-lysyl-tRNA(Lys) to membrane-bound phosphatidylglycerol (PG), which produces lysylphosphatidylglycerol (LPG), a major component of the bacterial membrane with a positive net charge. LPG synthesis contributes to bacterial virulence as it is involved in the resistance mechanism against cationic antimicrobial peptides (CAMP) produces by the host's immune system (defensins, cathelicidins) and by the competing microorganisms.</text>
</comment>
<evidence type="ECO:0000256" key="9">
    <source>
        <dbReference type="ARBA" id="ARBA00023098"/>
    </source>
</evidence>
<feature type="transmembrane region" description="Helical" evidence="14">
    <location>
        <begin position="235"/>
        <end position="254"/>
    </location>
</feature>
<accession>A0A1G6XRQ7</accession>
<dbReference type="PANTHER" id="PTHR34697">
    <property type="entry name" value="PHOSPHATIDYLGLYCEROL LYSYLTRANSFERASE"/>
    <property type="match status" value="1"/>
</dbReference>
<evidence type="ECO:0000256" key="7">
    <source>
        <dbReference type="ARBA" id="ARBA00022692"/>
    </source>
</evidence>
<feature type="transmembrane region" description="Helical" evidence="14">
    <location>
        <begin position="208"/>
        <end position="229"/>
    </location>
</feature>